<dbReference type="Gene3D" id="6.10.250.290">
    <property type="match status" value="1"/>
</dbReference>
<dbReference type="Proteomes" id="UP000748332">
    <property type="component" value="Unassembled WGS sequence"/>
</dbReference>
<evidence type="ECO:0000256" key="2">
    <source>
        <dbReference type="ARBA" id="ARBA00022980"/>
    </source>
</evidence>
<organism evidence="6 7">
    <name type="scientific">Candidatus Dojkabacteria bacterium</name>
    <dbReference type="NCBI Taxonomy" id="2099670"/>
    <lineage>
        <taxon>Bacteria</taxon>
        <taxon>Candidatus Dojkabacteria</taxon>
    </lineage>
</organism>
<sequence>MAKSRSQKEALLETYKNLLKDSSGFIAVNATGIEASRVVELKKTLKGLGSNMTVIKNSLFKIAMDDENHPVEAKDFSNQTAVVSYTEDPTVVAKEIAKVQKDTEAFEAKFGMVDGSFLAGNKVMELATIPSREELLAKLLGTLNAPLSGFASVITGNVRGFVRVIQQVSEQKETSK</sequence>
<dbReference type="EMBL" id="JAGQLM010000080">
    <property type="protein sequence ID" value="MCA9375075.1"/>
    <property type="molecule type" value="Genomic_DNA"/>
</dbReference>
<dbReference type="InterPro" id="IPR047865">
    <property type="entry name" value="Ribosomal_uL10_bac_type"/>
</dbReference>
<proteinExistence type="inferred from homology"/>
<dbReference type="NCBIfam" id="NF000955">
    <property type="entry name" value="PRK00099.1-1"/>
    <property type="match status" value="1"/>
</dbReference>
<dbReference type="CDD" id="cd05797">
    <property type="entry name" value="Ribosomal_L10"/>
    <property type="match status" value="1"/>
</dbReference>
<dbReference type="GO" id="GO:1990904">
    <property type="term" value="C:ribonucleoprotein complex"/>
    <property type="evidence" value="ECO:0007669"/>
    <property type="project" value="UniProtKB-KW"/>
</dbReference>
<evidence type="ECO:0000256" key="1">
    <source>
        <dbReference type="ARBA" id="ARBA00008889"/>
    </source>
</evidence>
<keyword evidence="3 5" id="KW-0687">Ribonucleoprotein</keyword>
<evidence type="ECO:0000256" key="4">
    <source>
        <dbReference type="ARBA" id="ARBA00035202"/>
    </source>
</evidence>
<comment type="similarity">
    <text evidence="1 5">Belongs to the universal ribosomal protein uL10 family.</text>
</comment>
<name>A0A955HXX9_9BACT</name>
<evidence type="ECO:0000313" key="7">
    <source>
        <dbReference type="Proteomes" id="UP000748332"/>
    </source>
</evidence>
<reference evidence="6" key="1">
    <citation type="submission" date="2020-04" db="EMBL/GenBank/DDBJ databases">
        <authorList>
            <person name="Zhang T."/>
        </authorList>
    </citation>
    <scope>NUCLEOTIDE SEQUENCE</scope>
    <source>
        <strain evidence="6">HKST-UBA16</strain>
    </source>
</reference>
<dbReference type="Pfam" id="PF00466">
    <property type="entry name" value="Ribosomal_L10"/>
    <property type="match status" value="1"/>
</dbReference>
<protein>
    <recommendedName>
        <fullName evidence="4 5">Large ribosomal subunit protein uL10</fullName>
    </recommendedName>
</protein>
<dbReference type="GO" id="GO:0070180">
    <property type="term" value="F:large ribosomal subunit rRNA binding"/>
    <property type="evidence" value="ECO:0007669"/>
    <property type="project" value="UniProtKB-UniRule"/>
</dbReference>
<keyword evidence="5" id="KW-0699">rRNA-binding</keyword>
<dbReference type="PANTHER" id="PTHR11560">
    <property type="entry name" value="39S RIBOSOMAL PROTEIN L10, MITOCHONDRIAL"/>
    <property type="match status" value="1"/>
</dbReference>
<comment type="function">
    <text evidence="5">Forms part of the ribosomal stalk, playing a central role in the interaction of the ribosome with GTP-bound translation factors.</text>
</comment>
<dbReference type="HAMAP" id="MF_00362">
    <property type="entry name" value="Ribosomal_uL10"/>
    <property type="match status" value="1"/>
</dbReference>
<keyword evidence="2 5" id="KW-0689">Ribosomal protein</keyword>
<evidence type="ECO:0000256" key="5">
    <source>
        <dbReference type="HAMAP-Rule" id="MF_00362"/>
    </source>
</evidence>
<dbReference type="SUPFAM" id="SSF160369">
    <property type="entry name" value="Ribosomal protein L10-like"/>
    <property type="match status" value="1"/>
</dbReference>
<evidence type="ECO:0000313" key="6">
    <source>
        <dbReference type="EMBL" id="MCA9375075.1"/>
    </source>
</evidence>
<comment type="caution">
    <text evidence="6">The sequence shown here is derived from an EMBL/GenBank/DDBJ whole genome shotgun (WGS) entry which is preliminary data.</text>
</comment>
<dbReference type="GO" id="GO:0005840">
    <property type="term" value="C:ribosome"/>
    <property type="evidence" value="ECO:0007669"/>
    <property type="project" value="UniProtKB-KW"/>
</dbReference>
<keyword evidence="5" id="KW-0694">RNA-binding</keyword>
<dbReference type="InterPro" id="IPR022973">
    <property type="entry name" value="Ribosomal_uL10_bac"/>
</dbReference>
<dbReference type="InterPro" id="IPR043141">
    <property type="entry name" value="Ribosomal_uL10-like_sf"/>
</dbReference>
<comment type="subunit">
    <text evidence="5">Part of the ribosomal stalk of the 50S ribosomal subunit. The N-terminus interacts with L11 and the large rRNA to form the base of the stalk. The C-terminus forms an elongated spine to which L12 dimers bind in a sequential fashion forming a multimeric L10(L12)X complex.</text>
</comment>
<dbReference type="AlphaFoldDB" id="A0A955HXX9"/>
<dbReference type="InterPro" id="IPR001790">
    <property type="entry name" value="Ribosomal_uL10"/>
</dbReference>
<dbReference type="Gene3D" id="3.30.70.1730">
    <property type="match status" value="1"/>
</dbReference>
<accession>A0A955HXX9</accession>
<dbReference type="GO" id="GO:0006412">
    <property type="term" value="P:translation"/>
    <property type="evidence" value="ECO:0007669"/>
    <property type="project" value="UniProtKB-UniRule"/>
</dbReference>
<evidence type="ECO:0000256" key="3">
    <source>
        <dbReference type="ARBA" id="ARBA00023274"/>
    </source>
</evidence>
<reference evidence="6" key="2">
    <citation type="journal article" date="2021" name="Microbiome">
        <title>Successional dynamics and alternative stable states in a saline activated sludge microbial community over 9 years.</title>
        <authorList>
            <person name="Wang Y."/>
            <person name="Ye J."/>
            <person name="Ju F."/>
            <person name="Liu L."/>
            <person name="Boyd J.A."/>
            <person name="Deng Y."/>
            <person name="Parks D.H."/>
            <person name="Jiang X."/>
            <person name="Yin X."/>
            <person name="Woodcroft B.J."/>
            <person name="Tyson G.W."/>
            <person name="Hugenholtz P."/>
            <person name="Polz M.F."/>
            <person name="Zhang T."/>
        </authorList>
    </citation>
    <scope>NUCLEOTIDE SEQUENCE</scope>
    <source>
        <strain evidence="6">HKST-UBA16</strain>
    </source>
</reference>
<gene>
    <name evidence="5" type="primary">rplJ</name>
    <name evidence="6" type="ORF">KC622_01955</name>
</gene>